<sequence>MAKEEKNTPVSDASTESNDTQAQALNEREKALNEREEALNRRELALNEVEKQLNAREQQLDQYEEQLKGTPEKPTEEAPRKGHEFTFRNVSYKFADDAPQMLLIGGEALSQEEIANDEELLLQLIGGHSPLINKLTN</sequence>
<feature type="region of interest" description="Disordered" evidence="1">
    <location>
        <begin position="50"/>
        <end position="83"/>
    </location>
</feature>
<evidence type="ECO:0000313" key="2">
    <source>
        <dbReference type="EMBL" id="MBM0649659.1"/>
    </source>
</evidence>
<protein>
    <submittedName>
        <fullName evidence="2">Uncharacterized protein</fullName>
    </submittedName>
</protein>
<keyword evidence="3" id="KW-1185">Reference proteome</keyword>
<gene>
    <name evidence="2" type="ORF">JNB19_02615</name>
</gene>
<dbReference type="EMBL" id="JAEUAH010000002">
    <property type="protein sequence ID" value="MBM0649659.1"/>
    <property type="molecule type" value="Genomic_DNA"/>
</dbReference>
<reference evidence="2 3" key="1">
    <citation type="submission" date="2021-01" db="EMBL/GenBank/DDBJ databases">
        <title>Evidence that Capnocytophaga endodontalis is a later homotypic synonym for Capnocytophaga genospecies AHN8471, and request for opinion on proposed recognition of strain AHN8471 as type strain of the species.</title>
        <authorList>
            <person name="Nicholson A.C."/>
            <person name="Hopper C.L."/>
            <person name="Gulvik C.A."/>
            <person name="Mcquiston J.R."/>
            <person name="Lau E.F."/>
        </authorList>
    </citation>
    <scope>NUCLEOTIDE SEQUENCE [LARGE SCALE GENOMIC DNA]</scope>
    <source>
        <strain evidence="2 3">AHN9576</strain>
    </source>
</reference>
<feature type="compositionally biased region" description="Basic and acidic residues" evidence="1">
    <location>
        <begin position="65"/>
        <end position="83"/>
    </location>
</feature>
<feature type="compositionally biased region" description="Basic and acidic residues" evidence="1">
    <location>
        <begin position="26"/>
        <end position="36"/>
    </location>
</feature>
<name>A0ABS1YTC2_9FLAO</name>
<dbReference type="RefSeq" id="WP_203094420.1">
    <property type="nucleotide sequence ID" value="NZ_JAESPH010000022.1"/>
</dbReference>
<accession>A0ABS1YTC2</accession>
<proteinExistence type="predicted"/>
<organism evidence="2 3">
    <name type="scientific">Capnocytophaga genosp. AHN8471</name>
    <dbReference type="NCBI Taxonomy" id="327574"/>
    <lineage>
        <taxon>Bacteria</taxon>
        <taxon>Pseudomonadati</taxon>
        <taxon>Bacteroidota</taxon>
        <taxon>Flavobacteriia</taxon>
        <taxon>Flavobacteriales</taxon>
        <taxon>Flavobacteriaceae</taxon>
        <taxon>Capnocytophaga</taxon>
    </lineage>
</organism>
<feature type="compositionally biased region" description="Polar residues" evidence="1">
    <location>
        <begin position="8"/>
        <end position="24"/>
    </location>
</feature>
<evidence type="ECO:0000256" key="1">
    <source>
        <dbReference type="SAM" id="MobiDB-lite"/>
    </source>
</evidence>
<dbReference type="Proteomes" id="UP000603506">
    <property type="component" value="Unassembled WGS sequence"/>
</dbReference>
<feature type="region of interest" description="Disordered" evidence="1">
    <location>
        <begin position="1"/>
        <end position="36"/>
    </location>
</feature>
<evidence type="ECO:0000313" key="3">
    <source>
        <dbReference type="Proteomes" id="UP000603506"/>
    </source>
</evidence>
<comment type="caution">
    <text evidence="2">The sequence shown here is derived from an EMBL/GenBank/DDBJ whole genome shotgun (WGS) entry which is preliminary data.</text>
</comment>